<evidence type="ECO:0000256" key="2">
    <source>
        <dbReference type="SAM" id="Phobius"/>
    </source>
</evidence>
<proteinExistence type="predicted"/>
<feature type="transmembrane region" description="Helical" evidence="2">
    <location>
        <begin position="6"/>
        <end position="29"/>
    </location>
</feature>
<sequence length="203" mass="22933">MAAFAQLLFAFVFLFGVAGLVIYILQMIITDIIKFVKKLYDTVKAHYNRSYDCEYCIAQRNQQAPVEDDGPNIIEEEAKQSFDGDARTIVGGENGKSSVDLIETSNSEERNPLLTCDGQHSTTEHKETFHEDARMIVGEGNSKSSIRSNEKANSEERNPLLKDDGEHSIKEDKESFDEEGRKIFEEEGDISFADLNRCYFGVQ</sequence>
<accession>A0AA39R0S9</accession>
<feature type="region of interest" description="Disordered" evidence="1">
    <location>
        <begin position="136"/>
        <end position="180"/>
    </location>
</feature>
<dbReference type="EMBL" id="JAFEKC020000009">
    <property type="protein sequence ID" value="KAK0512725.1"/>
    <property type="molecule type" value="Genomic_DNA"/>
</dbReference>
<name>A0AA39R0S9_9LECA</name>
<keyword evidence="2" id="KW-1133">Transmembrane helix</keyword>
<comment type="caution">
    <text evidence="3">The sequence shown here is derived from an EMBL/GenBank/DDBJ whole genome shotgun (WGS) entry which is preliminary data.</text>
</comment>
<reference evidence="3" key="1">
    <citation type="submission" date="2023-03" db="EMBL/GenBank/DDBJ databases">
        <title>Complete genome of Cladonia borealis.</title>
        <authorList>
            <person name="Park H."/>
        </authorList>
    </citation>
    <scope>NUCLEOTIDE SEQUENCE</scope>
    <source>
        <strain evidence="3">ANT050790</strain>
    </source>
</reference>
<gene>
    <name evidence="3" type="ORF">JMJ35_004742</name>
</gene>
<dbReference type="Proteomes" id="UP001166286">
    <property type="component" value="Unassembled WGS sequence"/>
</dbReference>
<evidence type="ECO:0000256" key="1">
    <source>
        <dbReference type="SAM" id="MobiDB-lite"/>
    </source>
</evidence>
<protein>
    <submittedName>
        <fullName evidence="3">Uncharacterized protein</fullName>
    </submittedName>
</protein>
<dbReference type="AlphaFoldDB" id="A0AA39R0S9"/>
<organism evidence="3 4">
    <name type="scientific">Cladonia borealis</name>
    <dbReference type="NCBI Taxonomy" id="184061"/>
    <lineage>
        <taxon>Eukaryota</taxon>
        <taxon>Fungi</taxon>
        <taxon>Dikarya</taxon>
        <taxon>Ascomycota</taxon>
        <taxon>Pezizomycotina</taxon>
        <taxon>Lecanoromycetes</taxon>
        <taxon>OSLEUM clade</taxon>
        <taxon>Lecanoromycetidae</taxon>
        <taxon>Lecanorales</taxon>
        <taxon>Lecanorineae</taxon>
        <taxon>Cladoniaceae</taxon>
        <taxon>Cladonia</taxon>
    </lineage>
</organism>
<feature type="compositionally biased region" description="Basic and acidic residues" evidence="1">
    <location>
        <begin position="148"/>
        <end position="180"/>
    </location>
</feature>
<keyword evidence="2" id="KW-0472">Membrane</keyword>
<keyword evidence="2" id="KW-0812">Transmembrane</keyword>
<evidence type="ECO:0000313" key="3">
    <source>
        <dbReference type="EMBL" id="KAK0512725.1"/>
    </source>
</evidence>
<keyword evidence="4" id="KW-1185">Reference proteome</keyword>
<evidence type="ECO:0000313" key="4">
    <source>
        <dbReference type="Proteomes" id="UP001166286"/>
    </source>
</evidence>